<dbReference type="Proteomes" id="UP000886998">
    <property type="component" value="Unassembled WGS sequence"/>
</dbReference>
<protein>
    <submittedName>
        <fullName evidence="2">Uncharacterized protein</fullName>
    </submittedName>
</protein>
<keyword evidence="1" id="KW-0472">Membrane</keyword>
<sequence>MKGESSHTYEIPQGQLNVKILTAKVIYFFPLFLMCFRRERKDTIGFSLVFRCHFVHACASGLKSSPVPRIHCNSCEKESTP</sequence>
<evidence type="ECO:0000256" key="1">
    <source>
        <dbReference type="SAM" id="Phobius"/>
    </source>
</evidence>
<reference evidence="2" key="1">
    <citation type="submission" date="2020-08" db="EMBL/GenBank/DDBJ databases">
        <title>Multicomponent nature underlies the extraordinary mechanical properties of spider dragline silk.</title>
        <authorList>
            <person name="Kono N."/>
            <person name="Nakamura H."/>
            <person name="Mori M."/>
            <person name="Yoshida Y."/>
            <person name="Ohtoshi R."/>
            <person name="Malay A.D."/>
            <person name="Moran D.A.P."/>
            <person name="Tomita M."/>
            <person name="Numata K."/>
            <person name="Arakawa K."/>
        </authorList>
    </citation>
    <scope>NUCLEOTIDE SEQUENCE</scope>
</reference>
<dbReference type="AlphaFoldDB" id="A0A8X6YWW7"/>
<keyword evidence="1" id="KW-0812">Transmembrane</keyword>
<keyword evidence="3" id="KW-1185">Reference proteome</keyword>
<evidence type="ECO:0000313" key="2">
    <source>
        <dbReference type="EMBL" id="GFY78646.1"/>
    </source>
</evidence>
<evidence type="ECO:0000313" key="3">
    <source>
        <dbReference type="Proteomes" id="UP000886998"/>
    </source>
</evidence>
<accession>A0A8X6YWW7</accession>
<proteinExistence type="predicted"/>
<organism evidence="2 3">
    <name type="scientific">Trichonephila inaurata madagascariensis</name>
    <dbReference type="NCBI Taxonomy" id="2747483"/>
    <lineage>
        <taxon>Eukaryota</taxon>
        <taxon>Metazoa</taxon>
        <taxon>Ecdysozoa</taxon>
        <taxon>Arthropoda</taxon>
        <taxon>Chelicerata</taxon>
        <taxon>Arachnida</taxon>
        <taxon>Araneae</taxon>
        <taxon>Araneomorphae</taxon>
        <taxon>Entelegynae</taxon>
        <taxon>Araneoidea</taxon>
        <taxon>Nephilidae</taxon>
        <taxon>Trichonephila</taxon>
        <taxon>Trichonephila inaurata</taxon>
    </lineage>
</organism>
<feature type="transmembrane region" description="Helical" evidence="1">
    <location>
        <begin position="20"/>
        <end position="36"/>
    </location>
</feature>
<comment type="caution">
    <text evidence="2">The sequence shown here is derived from an EMBL/GenBank/DDBJ whole genome shotgun (WGS) entry which is preliminary data.</text>
</comment>
<dbReference type="EMBL" id="BMAV01023121">
    <property type="protein sequence ID" value="GFY78646.1"/>
    <property type="molecule type" value="Genomic_DNA"/>
</dbReference>
<name>A0A8X6YWW7_9ARAC</name>
<keyword evidence="1" id="KW-1133">Transmembrane helix</keyword>
<gene>
    <name evidence="2" type="ORF">TNIN_72251</name>
</gene>